<name>A0ABZ3H8A5_9BACT</name>
<dbReference type="CDD" id="cd04647">
    <property type="entry name" value="LbH_MAT_like"/>
    <property type="match status" value="1"/>
</dbReference>
<proteinExistence type="predicted"/>
<dbReference type="Gene3D" id="2.160.10.10">
    <property type="entry name" value="Hexapeptide repeat proteins"/>
    <property type="match status" value="1"/>
</dbReference>
<dbReference type="GO" id="GO:0016746">
    <property type="term" value="F:acyltransferase activity"/>
    <property type="evidence" value="ECO:0007669"/>
    <property type="project" value="UniProtKB-KW"/>
</dbReference>
<keyword evidence="1" id="KW-0012">Acyltransferase</keyword>
<keyword evidence="2" id="KW-1185">Reference proteome</keyword>
<organism evidence="1 2">
    <name type="scientific">Sulfurimonas diazotrophicus</name>
    <dbReference type="NCBI Taxonomy" id="3131939"/>
    <lineage>
        <taxon>Bacteria</taxon>
        <taxon>Pseudomonadati</taxon>
        <taxon>Campylobacterota</taxon>
        <taxon>Epsilonproteobacteria</taxon>
        <taxon>Campylobacterales</taxon>
        <taxon>Sulfurimonadaceae</taxon>
        <taxon>Sulfurimonas</taxon>
    </lineage>
</organism>
<reference evidence="1 2" key="1">
    <citation type="submission" date="2024-03" db="EMBL/GenBank/DDBJ databases">
        <title>Sulfurimonas sp. HSL3-1.</title>
        <authorList>
            <person name="Wang S."/>
        </authorList>
    </citation>
    <scope>NUCLEOTIDE SEQUENCE [LARGE SCALE GENOMIC DNA]</scope>
    <source>
        <strain evidence="1 2">HSL3-1</strain>
    </source>
</reference>
<dbReference type="Proteomes" id="UP001447842">
    <property type="component" value="Chromosome"/>
</dbReference>
<sequence>MGRIHANGFFTIEVARGATLTIEGDITLKSGTLIGVRKNASLRIGEGCFFNRNCTIVCRDAICIGADCLFGESVKIYDHDHRLAGGKVSKSDYTLGSVEIGEGCWLANDVNVLKGSVLPANSVVAAKGVVNRPLEHAGIYAGIPVAYKKALPN</sequence>
<accession>A0ABZ3H8A5</accession>
<evidence type="ECO:0000313" key="1">
    <source>
        <dbReference type="EMBL" id="XAU14765.1"/>
    </source>
</evidence>
<dbReference type="EMBL" id="CP147920">
    <property type="protein sequence ID" value="XAU14765.1"/>
    <property type="molecule type" value="Genomic_DNA"/>
</dbReference>
<dbReference type="SUPFAM" id="SSF51161">
    <property type="entry name" value="Trimeric LpxA-like enzymes"/>
    <property type="match status" value="1"/>
</dbReference>
<gene>
    <name evidence="1" type="ORF">WCY31_11035</name>
</gene>
<protein>
    <submittedName>
        <fullName evidence="1">Acyltransferase</fullName>
        <ecNumber evidence="1">2.3.1.-</ecNumber>
    </submittedName>
</protein>
<dbReference type="PANTHER" id="PTHR23416">
    <property type="entry name" value="SIALIC ACID SYNTHASE-RELATED"/>
    <property type="match status" value="1"/>
</dbReference>
<evidence type="ECO:0000313" key="2">
    <source>
        <dbReference type="Proteomes" id="UP001447842"/>
    </source>
</evidence>
<dbReference type="InterPro" id="IPR011004">
    <property type="entry name" value="Trimer_LpxA-like_sf"/>
</dbReference>
<dbReference type="InterPro" id="IPR051159">
    <property type="entry name" value="Hexapeptide_acetyltransf"/>
</dbReference>
<dbReference type="EC" id="2.3.1.-" evidence="1"/>
<dbReference type="RefSeq" id="WP_345969856.1">
    <property type="nucleotide sequence ID" value="NZ_CP147920.1"/>
</dbReference>
<keyword evidence="1" id="KW-0808">Transferase</keyword>